<keyword evidence="7" id="KW-1185">Reference proteome</keyword>
<reference evidence="6 7" key="2">
    <citation type="submission" date="2009-02" db="EMBL/GenBank/DDBJ databases">
        <title>Draft genome sequence of Blautia hydrogenotrophica DSM 10507 (Ruminococcus hydrogenotrophicus DSM 10507).</title>
        <authorList>
            <person name="Sudarsanam P."/>
            <person name="Ley R."/>
            <person name="Guruge J."/>
            <person name="Turnbaugh P.J."/>
            <person name="Mahowald M."/>
            <person name="Liep D."/>
            <person name="Gordon J."/>
        </authorList>
    </citation>
    <scope>NUCLEOTIDE SEQUENCE [LARGE SCALE GENOMIC DNA]</scope>
    <source>
        <strain evidence="7">DSM 10507 / JCM 14656 / S5a33</strain>
    </source>
</reference>
<organism evidence="6 7">
    <name type="scientific">Blautia hydrogenotrophica (strain DSM 10507 / JCM 14656 / S5a33)</name>
    <name type="common">Ruminococcus hydrogenotrophicus</name>
    <dbReference type="NCBI Taxonomy" id="476272"/>
    <lineage>
        <taxon>Bacteria</taxon>
        <taxon>Bacillati</taxon>
        <taxon>Bacillota</taxon>
        <taxon>Clostridia</taxon>
        <taxon>Lachnospirales</taxon>
        <taxon>Lachnospiraceae</taxon>
        <taxon>Blautia</taxon>
    </lineage>
</organism>
<dbReference type="GO" id="GO:0003677">
    <property type="term" value="F:DNA binding"/>
    <property type="evidence" value="ECO:0007669"/>
    <property type="project" value="UniProtKB-KW"/>
</dbReference>
<dbReference type="PATRIC" id="fig|476272.21.peg.3911"/>
<reference evidence="6 7" key="1">
    <citation type="submission" date="2009-01" db="EMBL/GenBank/DDBJ databases">
        <authorList>
            <person name="Fulton L."/>
            <person name="Clifton S."/>
            <person name="Fulton B."/>
            <person name="Xu J."/>
            <person name="Minx P."/>
            <person name="Pepin K.H."/>
            <person name="Johnson M."/>
            <person name="Bhonagiri V."/>
            <person name="Nash W.E."/>
            <person name="Mardis E.R."/>
            <person name="Wilson R.K."/>
        </authorList>
    </citation>
    <scope>NUCLEOTIDE SEQUENCE [LARGE SCALE GENOMIC DNA]</scope>
    <source>
        <strain evidence="7">DSM 10507 / JCM 14656 / S5a33</strain>
    </source>
</reference>
<dbReference type="eggNOG" id="COG0583">
    <property type="taxonomic scope" value="Bacteria"/>
</dbReference>
<dbReference type="Gene3D" id="1.10.10.10">
    <property type="entry name" value="Winged helix-like DNA-binding domain superfamily/Winged helix DNA-binding domain"/>
    <property type="match status" value="1"/>
</dbReference>
<dbReference type="PANTHER" id="PTHR30419:SF28">
    <property type="entry name" value="HTH-TYPE TRANSCRIPTIONAL REGULATOR BSDA"/>
    <property type="match status" value="1"/>
</dbReference>
<gene>
    <name evidence="6" type="ORF">RUMHYD_00903</name>
</gene>
<dbReference type="InterPro" id="IPR050950">
    <property type="entry name" value="HTH-type_LysR_regulators"/>
</dbReference>
<sequence length="295" mass="33456">MSLYSWQIFLEVVNYKSFVKAARALNLTPSAVSHMIAKMEDDYGYPLFIRNRNSIELTSNGKILLPHVRNLLQCNDTLTQEIFSLKNTNSGVVRIASFNSTTQLWLTAILKEFYKKYPEIKVIVRQSGDLKIKKWIDRGEVDLAITPSSVIHDNTFFPLHKTPLVCMAPKDYFPLNGKTITIEDLKTLPIILQSEGYDTEPLKYLLDNGLSIDSNFRIESDDACRALVEHGFGFCITPKTAALCNSQNINIFSLVPVSYRTIGLVTVYPKYISPAAKLLRQQIFQFISDSDLMNV</sequence>
<evidence type="ECO:0000313" key="6">
    <source>
        <dbReference type="EMBL" id="EEG50196.1"/>
    </source>
</evidence>
<dbReference type="EMBL" id="ACBZ01000038">
    <property type="protein sequence ID" value="EEG50196.1"/>
    <property type="molecule type" value="Genomic_DNA"/>
</dbReference>
<dbReference type="InterPro" id="IPR005119">
    <property type="entry name" value="LysR_subst-bd"/>
</dbReference>
<dbReference type="SUPFAM" id="SSF46785">
    <property type="entry name" value="Winged helix' DNA-binding domain"/>
    <property type="match status" value="1"/>
</dbReference>
<dbReference type="PANTHER" id="PTHR30419">
    <property type="entry name" value="HTH-TYPE TRANSCRIPTIONAL REGULATOR YBHD"/>
    <property type="match status" value="1"/>
</dbReference>
<dbReference type="InterPro" id="IPR036388">
    <property type="entry name" value="WH-like_DNA-bd_sf"/>
</dbReference>
<comment type="similarity">
    <text evidence="1">Belongs to the LysR transcriptional regulatory family.</text>
</comment>
<dbReference type="AlphaFoldDB" id="C0CJ85"/>
<dbReference type="Pfam" id="PF03466">
    <property type="entry name" value="LysR_substrate"/>
    <property type="match status" value="1"/>
</dbReference>
<dbReference type="GO" id="GO:0005829">
    <property type="term" value="C:cytosol"/>
    <property type="evidence" value="ECO:0007669"/>
    <property type="project" value="TreeGrafter"/>
</dbReference>
<dbReference type="GO" id="GO:0003700">
    <property type="term" value="F:DNA-binding transcription factor activity"/>
    <property type="evidence" value="ECO:0007669"/>
    <property type="project" value="InterPro"/>
</dbReference>
<proteinExistence type="inferred from homology"/>
<evidence type="ECO:0000259" key="5">
    <source>
        <dbReference type="PROSITE" id="PS50931"/>
    </source>
</evidence>
<name>C0CJ85_BLAHS</name>
<feature type="domain" description="HTH lysR-type" evidence="5">
    <location>
        <begin position="1"/>
        <end position="58"/>
    </location>
</feature>
<evidence type="ECO:0000256" key="3">
    <source>
        <dbReference type="ARBA" id="ARBA00023125"/>
    </source>
</evidence>
<dbReference type="HOGENOM" id="CLU_039613_6_0_9"/>
<dbReference type="SUPFAM" id="SSF53850">
    <property type="entry name" value="Periplasmic binding protein-like II"/>
    <property type="match status" value="1"/>
</dbReference>
<dbReference type="CDD" id="cd05466">
    <property type="entry name" value="PBP2_LTTR_substrate"/>
    <property type="match status" value="1"/>
</dbReference>
<accession>C0CJ85</accession>
<dbReference type="Proteomes" id="UP000003100">
    <property type="component" value="Unassembled WGS sequence"/>
</dbReference>
<dbReference type="Gene3D" id="3.40.190.290">
    <property type="match status" value="1"/>
</dbReference>
<evidence type="ECO:0000256" key="2">
    <source>
        <dbReference type="ARBA" id="ARBA00023015"/>
    </source>
</evidence>
<protein>
    <recommendedName>
        <fullName evidence="5">HTH lysR-type domain-containing protein</fullName>
    </recommendedName>
</protein>
<evidence type="ECO:0000313" key="7">
    <source>
        <dbReference type="Proteomes" id="UP000003100"/>
    </source>
</evidence>
<dbReference type="Pfam" id="PF00126">
    <property type="entry name" value="HTH_1"/>
    <property type="match status" value="1"/>
</dbReference>
<dbReference type="InterPro" id="IPR036390">
    <property type="entry name" value="WH_DNA-bd_sf"/>
</dbReference>
<keyword evidence="4" id="KW-0804">Transcription</keyword>
<evidence type="ECO:0000256" key="1">
    <source>
        <dbReference type="ARBA" id="ARBA00009437"/>
    </source>
</evidence>
<keyword evidence="3" id="KW-0238">DNA-binding</keyword>
<dbReference type="InterPro" id="IPR000847">
    <property type="entry name" value="LysR_HTH_N"/>
</dbReference>
<keyword evidence="2" id="KW-0805">Transcription regulation</keyword>
<dbReference type="PROSITE" id="PS50931">
    <property type="entry name" value="HTH_LYSR"/>
    <property type="match status" value="1"/>
</dbReference>
<evidence type="ECO:0000256" key="4">
    <source>
        <dbReference type="ARBA" id="ARBA00023163"/>
    </source>
</evidence>